<proteinExistence type="predicted"/>
<protein>
    <submittedName>
        <fullName evidence="2">Uncharacterized protein</fullName>
    </submittedName>
</protein>
<feature type="signal peptide" evidence="1">
    <location>
        <begin position="1"/>
        <end position="18"/>
    </location>
</feature>
<evidence type="ECO:0000256" key="1">
    <source>
        <dbReference type="SAM" id="SignalP"/>
    </source>
</evidence>
<dbReference type="EMBL" id="ML977042">
    <property type="protein sequence ID" value="KAF1949108.1"/>
    <property type="molecule type" value="Genomic_DNA"/>
</dbReference>
<accession>A0A6A5TA36</accession>
<dbReference type="Proteomes" id="UP000800035">
    <property type="component" value="Unassembled WGS sequence"/>
</dbReference>
<sequence>MHATLLLYGVYVAPCALCANRLYGRECCRRVFYACSNRCPLASLGPPFKQEYFSRV</sequence>
<name>A0A6A5TA36_9PLEO</name>
<keyword evidence="1" id="KW-0732">Signal</keyword>
<reference evidence="2" key="1">
    <citation type="journal article" date="2020" name="Stud. Mycol.">
        <title>101 Dothideomycetes genomes: a test case for predicting lifestyles and emergence of pathogens.</title>
        <authorList>
            <person name="Haridas S."/>
            <person name="Albert R."/>
            <person name="Binder M."/>
            <person name="Bloem J."/>
            <person name="Labutti K."/>
            <person name="Salamov A."/>
            <person name="Andreopoulos B."/>
            <person name="Baker S."/>
            <person name="Barry K."/>
            <person name="Bills G."/>
            <person name="Bluhm B."/>
            <person name="Cannon C."/>
            <person name="Castanera R."/>
            <person name="Culley D."/>
            <person name="Daum C."/>
            <person name="Ezra D."/>
            <person name="Gonzalez J."/>
            <person name="Henrissat B."/>
            <person name="Kuo A."/>
            <person name="Liang C."/>
            <person name="Lipzen A."/>
            <person name="Lutzoni F."/>
            <person name="Magnuson J."/>
            <person name="Mondo S."/>
            <person name="Nolan M."/>
            <person name="Ohm R."/>
            <person name="Pangilinan J."/>
            <person name="Park H.-J."/>
            <person name="Ramirez L."/>
            <person name="Alfaro M."/>
            <person name="Sun H."/>
            <person name="Tritt A."/>
            <person name="Yoshinaga Y."/>
            <person name="Zwiers L.-H."/>
            <person name="Turgeon B."/>
            <person name="Goodwin S."/>
            <person name="Spatafora J."/>
            <person name="Crous P."/>
            <person name="Grigoriev I."/>
        </authorList>
    </citation>
    <scope>NUCLEOTIDE SEQUENCE</scope>
    <source>
        <strain evidence="2">CBS 675.92</strain>
    </source>
</reference>
<evidence type="ECO:0000313" key="2">
    <source>
        <dbReference type="EMBL" id="KAF1949108.1"/>
    </source>
</evidence>
<organism evidence="2 3">
    <name type="scientific">Byssothecium circinans</name>
    <dbReference type="NCBI Taxonomy" id="147558"/>
    <lineage>
        <taxon>Eukaryota</taxon>
        <taxon>Fungi</taxon>
        <taxon>Dikarya</taxon>
        <taxon>Ascomycota</taxon>
        <taxon>Pezizomycotina</taxon>
        <taxon>Dothideomycetes</taxon>
        <taxon>Pleosporomycetidae</taxon>
        <taxon>Pleosporales</taxon>
        <taxon>Massarineae</taxon>
        <taxon>Massarinaceae</taxon>
        <taxon>Byssothecium</taxon>
    </lineage>
</organism>
<feature type="chain" id="PRO_5025452440" evidence="1">
    <location>
        <begin position="19"/>
        <end position="56"/>
    </location>
</feature>
<gene>
    <name evidence="2" type="ORF">CC80DRAFT_281567</name>
</gene>
<dbReference type="AlphaFoldDB" id="A0A6A5TA36"/>
<evidence type="ECO:0000313" key="3">
    <source>
        <dbReference type="Proteomes" id="UP000800035"/>
    </source>
</evidence>
<keyword evidence="3" id="KW-1185">Reference proteome</keyword>